<organism evidence="1 2">
    <name type="scientific">Myxococcus fulvus (strain ATCC BAA-855 / HW-1)</name>
    <dbReference type="NCBI Taxonomy" id="483219"/>
    <lineage>
        <taxon>Bacteria</taxon>
        <taxon>Pseudomonadati</taxon>
        <taxon>Myxococcota</taxon>
        <taxon>Myxococcia</taxon>
        <taxon>Myxococcales</taxon>
        <taxon>Cystobacterineae</taxon>
        <taxon>Myxococcaceae</taxon>
        <taxon>Myxococcus</taxon>
    </lineage>
</organism>
<reference evidence="1 2" key="1">
    <citation type="journal article" date="2011" name="J. Bacteriol.">
        <title>Genome sequence of the halotolerant marine bacterium Myxococcus fulvus HW-1.</title>
        <authorList>
            <person name="Li Z.F."/>
            <person name="Li X."/>
            <person name="Liu H."/>
            <person name="Liu X."/>
            <person name="Han K."/>
            <person name="Wu Z.H."/>
            <person name="Hu W."/>
            <person name="Li F.F."/>
            <person name="Li Y.Z."/>
        </authorList>
    </citation>
    <scope>NUCLEOTIDE SEQUENCE [LARGE SCALE GENOMIC DNA]</scope>
    <source>
        <strain evidence="2">ATCC BAA-855 / HW-1</strain>
    </source>
</reference>
<dbReference type="KEGG" id="mfu:LILAB_33235"/>
<protein>
    <submittedName>
        <fullName evidence="1">Uncharacterized protein</fullName>
    </submittedName>
</protein>
<accession>F8CDN8</accession>
<sequence>MMPLHLFYDFDAPARGDALVTERYANGGELHDRFETLGEMLAWGALLKFRVNTMPQRCEGMLSCDEPDLLSHLDQVMVSQGFTKPMTTGPRCGLYERNDVVLICERTPRDELLGNQAFTLGGRDAGALRRLLGKLSTESSLEVEVDEWTPALG</sequence>
<proteinExistence type="predicted"/>
<evidence type="ECO:0000313" key="2">
    <source>
        <dbReference type="Proteomes" id="UP000000488"/>
    </source>
</evidence>
<name>F8CDN8_MYXFH</name>
<dbReference type="HOGENOM" id="CLU_1711268_0_0_7"/>
<dbReference type="Proteomes" id="UP000000488">
    <property type="component" value="Chromosome"/>
</dbReference>
<dbReference type="EMBL" id="CP002830">
    <property type="protein sequence ID" value="AEI68528.1"/>
    <property type="molecule type" value="Genomic_DNA"/>
</dbReference>
<gene>
    <name evidence="1" type="ordered locus">LILAB_33235</name>
</gene>
<evidence type="ECO:0000313" key="1">
    <source>
        <dbReference type="EMBL" id="AEI68528.1"/>
    </source>
</evidence>
<dbReference type="AlphaFoldDB" id="F8CDN8"/>